<reference evidence="2" key="1">
    <citation type="submission" date="2021-06" db="EMBL/GenBank/DDBJ databases">
        <title>Parelaphostrongylus tenuis whole genome reference sequence.</title>
        <authorList>
            <person name="Garwood T.J."/>
            <person name="Larsen P.A."/>
            <person name="Fountain-Jones N.M."/>
            <person name="Garbe J.R."/>
            <person name="Macchietto M.G."/>
            <person name="Kania S.A."/>
            <person name="Gerhold R.W."/>
            <person name="Richards J.E."/>
            <person name="Wolf T.M."/>
        </authorList>
    </citation>
    <scope>NUCLEOTIDE SEQUENCE</scope>
    <source>
        <strain evidence="2">MNPRO001-30</strain>
        <tissue evidence="2">Meninges</tissue>
    </source>
</reference>
<evidence type="ECO:0000313" key="2">
    <source>
        <dbReference type="EMBL" id="KAJ1362777.1"/>
    </source>
</evidence>
<comment type="caution">
    <text evidence="2">The sequence shown here is derived from an EMBL/GenBank/DDBJ whole genome shotgun (WGS) entry which is preliminary data.</text>
</comment>
<protein>
    <submittedName>
        <fullName evidence="2">Uncharacterized protein</fullName>
    </submittedName>
</protein>
<feature type="region of interest" description="Disordered" evidence="1">
    <location>
        <begin position="21"/>
        <end position="51"/>
    </location>
</feature>
<gene>
    <name evidence="2" type="ORF">KIN20_022450</name>
</gene>
<keyword evidence="3" id="KW-1185">Reference proteome</keyword>
<organism evidence="2 3">
    <name type="scientific">Parelaphostrongylus tenuis</name>
    <name type="common">Meningeal worm</name>
    <dbReference type="NCBI Taxonomy" id="148309"/>
    <lineage>
        <taxon>Eukaryota</taxon>
        <taxon>Metazoa</taxon>
        <taxon>Ecdysozoa</taxon>
        <taxon>Nematoda</taxon>
        <taxon>Chromadorea</taxon>
        <taxon>Rhabditida</taxon>
        <taxon>Rhabditina</taxon>
        <taxon>Rhabditomorpha</taxon>
        <taxon>Strongyloidea</taxon>
        <taxon>Metastrongylidae</taxon>
        <taxon>Parelaphostrongylus</taxon>
    </lineage>
</organism>
<evidence type="ECO:0000313" key="3">
    <source>
        <dbReference type="Proteomes" id="UP001196413"/>
    </source>
</evidence>
<proteinExistence type="predicted"/>
<evidence type="ECO:0000256" key="1">
    <source>
        <dbReference type="SAM" id="MobiDB-lite"/>
    </source>
</evidence>
<sequence length="102" mass="11150">MASGVDTIIVNDSCARAKLKRNYAGAGQEERAGSRYASEKRDSDSGYTKRNRVPDANKVIAALMIKLLRGAVLQTNMNEGSTISKSKFLLRDITRQPPADYG</sequence>
<dbReference type="EMBL" id="JAHQIW010004527">
    <property type="protein sequence ID" value="KAJ1362777.1"/>
    <property type="molecule type" value="Genomic_DNA"/>
</dbReference>
<feature type="compositionally biased region" description="Basic and acidic residues" evidence="1">
    <location>
        <begin position="28"/>
        <end position="44"/>
    </location>
</feature>
<accession>A0AAD5MQM6</accession>
<dbReference type="Proteomes" id="UP001196413">
    <property type="component" value="Unassembled WGS sequence"/>
</dbReference>
<name>A0AAD5MQM6_PARTN</name>
<dbReference type="AlphaFoldDB" id="A0AAD5MQM6"/>